<evidence type="ECO:0000259" key="9">
    <source>
        <dbReference type="PROSITE" id="PS50850"/>
    </source>
</evidence>
<feature type="transmembrane region" description="Helical" evidence="8">
    <location>
        <begin position="143"/>
        <end position="160"/>
    </location>
</feature>
<gene>
    <name evidence="10" type="ORF">NLU13_0841</name>
</gene>
<name>A0AA39LBT2_SARSR</name>
<feature type="transmembrane region" description="Helical" evidence="8">
    <location>
        <begin position="392"/>
        <end position="414"/>
    </location>
</feature>
<evidence type="ECO:0000313" key="10">
    <source>
        <dbReference type="EMBL" id="KAK0391340.1"/>
    </source>
</evidence>
<dbReference type="GO" id="GO:0005351">
    <property type="term" value="F:carbohydrate:proton symporter activity"/>
    <property type="evidence" value="ECO:0007669"/>
    <property type="project" value="TreeGrafter"/>
</dbReference>
<dbReference type="Pfam" id="PF00083">
    <property type="entry name" value="Sugar_tr"/>
    <property type="match status" value="1"/>
</dbReference>
<dbReference type="InterPro" id="IPR003663">
    <property type="entry name" value="Sugar/inositol_transpt"/>
</dbReference>
<dbReference type="PROSITE" id="PS50850">
    <property type="entry name" value="MFS"/>
    <property type="match status" value="1"/>
</dbReference>
<feature type="transmembrane region" description="Helical" evidence="8">
    <location>
        <begin position="463"/>
        <end position="480"/>
    </location>
</feature>
<feature type="transmembrane region" description="Helical" evidence="8">
    <location>
        <begin position="68"/>
        <end position="86"/>
    </location>
</feature>
<dbReference type="InterPro" id="IPR020846">
    <property type="entry name" value="MFS_dom"/>
</dbReference>
<comment type="subcellular location">
    <subcellularLocation>
        <location evidence="1">Membrane</location>
        <topology evidence="1">Multi-pass membrane protein</topology>
    </subcellularLocation>
</comment>
<keyword evidence="3 7" id="KW-0813">Transport</keyword>
<comment type="caution">
    <text evidence="10">The sequence shown here is derived from an EMBL/GenBank/DDBJ whole genome shotgun (WGS) entry which is preliminary data.</text>
</comment>
<evidence type="ECO:0000256" key="8">
    <source>
        <dbReference type="SAM" id="Phobius"/>
    </source>
</evidence>
<dbReference type="EMBL" id="JAPDFR010000001">
    <property type="protein sequence ID" value="KAK0391340.1"/>
    <property type="molecule type" value="Genomic_DNA"/>
</dbReference>
<dbReference type="InterPro" id="IPR050360">
    <property type="entry name" value="MFS_Sugar_Transporters"/>
</dbReference>
<reference evidence="10" key="1">
    <citation type="submission" date="2022-10" db="EMBL/GenBank/DDBJ databases">
        <title>Determination and structural analysis of whole genome sequence of Sarocladium strictum F4-1.</title>
        <authorList>
            <person name="Hu L."/>
            <person name="Jiang Y."/>
        </authorList>
    </citation>
    <scope>NUCLEOTIDE SEQUENCE</scope>
    <source>
        <strain evidence="10">F4-1</strain>
    </source>
</reference>
<dbReference type="Gene3D" id="1.20.1250.20">
    <property type="entry name" value="MFS general substrate transporter like domains"/>
    <property type="match status" value="1"/>
</dbReference>
<feature type="transmembrane region" description="Helical" evidence="8">
    <location>
        <begin position="330"/>
        <end position="351"/>
    </location>
</feature>
<feature type="domain" description="Major facilitator superfamily (MFS) profile" evidence="9">
    <location>
        <begin position="73"/>
        <end position="515"/>
    </location>
</feature>
<accession>A0AA39LBT2</accession>
<organism evidence="10 11">
    <name type="scientific">Sarocladium strictum</name>
    <name type="common">Black bundle disease fungus</name>
    <name type="synonym">Acremonium strictum</name>
    <dbReference type="NCBI Taxonomy" id="5046"/>
    <lineage>
        <taxon>Eukaryota</taxon>
        <taxon>Fungi</taxon>
        <taxon>Dikarya</taxon>
        <taxon>Ascomycota</taxon>
        <taxon>Pezizomycotina</taxon>
        <taxon>Sordariomycetes</taxon>
        <taxon>Hypocreomycetidae</taxon>
        <taxon>Hypocreales</taxon>
        <taxon>Sarocladiaceae</taxon>
        <taxon>Sarocladium</taxon>
    </lineage>
</organism>
<dbReference type="AlphaFoldDB" id="A0AA39LBT2"/>
<comment type="similarity">
    <text evidence="2 7">Belongs to the major facilitator superfamily. Sugar transporter (TC 2.A.1.1) family.</text>
</comment>
<sequence length="549" mass="59078">MPISAMSPPTTDKKATISGEDIVDVGNTDEMANDDMQKVLHVKEVQGSEAWAHAISTAPPKRLSRNTILVYLMCIAPFMCGTMAGYDGSVMGSFLVEDSFQDLFGASVNGFKAGYITAMYQIAGVAAIPFIGPAMDILGRRGCIFLGCATSVMGAVIQGTSARTGSLGQFLAGRFFLGFGAVIAQAAGPTYCVEIAHPSQRGLLAGAQSSMQNFGGLIAAAVTLGTVNLQGNDAWLIPTWTQLACPSVACLMIMLQPESPRWLYTHNKKEQALAFITKYHGDGDAENPWVKLQLAEFEEQLELDGSDKRWYDYRCLFTTRARRFRLWNSLMIGIWGALSNGGISYFVGAFFDSAGITDAETVLQYNVWQNFMSTMASFIGSPLSDSLGRRTLLLPTLMGMALSWAGMAAGTAVVEADASNASAAKAGIAFYFIFSFIYCVGITPLQGVYAVEVFSYEQRAKGVAFQSLVVSAVSLINQFGTPVALEAIGYKTYIIFAVWNLVEFAISYFFSVETKGYTLEELDGIFNSKNPVKASLAKSQVLTAEAAAA</sequence>
<evidence type="ECO:0000313" key="11">
    <source>
        <dbReference type="Proteomes" id="UP001175261"/>
    </source>
</evidence>
<dbReference type="GO" id="GO:0016020">
    <property type="term" value="C:membrane"/>
    <property type="evidence" value="ECO:0007669"/>
    <property type="project" value="UniProtKB-SubCell"/>
</dbReference>
<evidence type="ECO:0000256" key="4">
    <source>
        <dbReference type="ARBA" id="ARBA00022692"/>
    </source>
</evidence>
<dbReference type="InterPro" id="IPR005829">
    <property type="entry name" value="Sugar_transporter_CS"/>
</dbReference>
<keyword evidence="4 8" id="KW-0812">Transmembrane</keyword>
<evidence type="ECO:0000256" key="7">
    <source>
        <dbReference type="RuleBase" id="RU003346"/>
    </source>
</evidence>
<dbReference type="FunFam" id="1.20.1250.20:FF:000134">
    <property type="entry name" value="MFS sugar transporter protein"/>
    <property type="match status" value="1"/>
</dbReference>
<dbReference type="InterPro" id="IPR036259">
    <property type="entry name" value="MFS_trans_sf"/>
</dbReference>
<evidence type="ECO:0000256" key="2">
    <source>
        <dbReference type="ARBA" id="ARBA00010992"/>
    </source>
</evidence>
<feature type="transmembrane region" description="Helical" evidence="8">
    <location>
        <begin position="113"/>
        <end position="131"/>
    </location>
</feature>
<evidence type="ECO:0000256" key="1">
    <source>
        <dbReference type="ARBA" id="ARBA00004141"/>
    </source>
</evidence>
<proteinExistence type="inferred from homology"/>
<dbReference type="PROSITE" id="PS00216">
    <property type="entry name" value="SUGAR_TRANSPORT_1"/>
    <property type="match status" value="2"/>
</dbReference>
<keyword evidence="11" id="KW-1185">Reference proteome</keyword>
<evidence type="ECO:0000256" key="6">
    <source>
        <dbReference type="ARBA" id="ARBA00023136"/>
    </source>
</evidence>
<keyword evidence="6 8" id="KW-0472">Membrane</keyword>
<dbReference type="PANTHER" id="PTHR48022">
    <property type="entry name" value="PLASTIDIC GLUCOSE TRANSPORTER 4"/>
    <property type="match status" value="1"/>
</dbReference>
<feature type="transmembrane region" description="Helical" evidence="8">
    <location>
        <begin position="426"/>
        <end position="451"/>
    </location>
</feature>
<dbReference type="Proteomes" id="UP001175261">
    <property type="component" value="Unassembled WGS sequence"/>
</dbReference>
<dbReference type="SUPFAM" id="SSF103473">
    <property type="entry name" value="MFS general substrate transporter"/>
    <property type="match status" value="1"/>
</dbReference>
<feature type="transmembrane region" description="Helical" evidence="8">
    <location>
        <begin position="172"/>
        <end position="193"/>
    </location>
</feature>
<evidence type="ECO:0000256" key="3">
    <source>
        <dbReference type="ARBA" id="ARBA00022448"/>
    </source>
</evidence>
<protein>
    <recommendedName>
        <fullName evidence="9">Major facilitator superfamily (MFS) profile domain-containing protein</fullName>
    </recommendedName>
</protein>
<evidence type="ECO:0000256" key="5">
    <source>
        <dbReference type="ARBA" id="ARBA00022989"/>
    </source>
</evidence>
<dbReference type="NCBIfam" id="TIGR00879">
    <property type="entry name" value="SP"/>
    <property type="match status" value="1"/>
</dbReference>
<keyword evidence="5 8" id="KW-1133">Transmembrane helix</keyword>
<feature type="transmembrane region" description="Helical" evidence="8">
    <location>
        <begin position="492"/>
        <end position="510"/>
    </location>
</feature>
<dbReference type="InterPro" id="IPR005828">
    <property type="entry name" value="MFS_sugar_transport-like"/>
</dbReference>
<dbReference type="PANTHER" id="PTHR48022:SF13">
    <property type="entry name" value="MAJOR FACILITATOR SUPERFAMILY (MFS) PROFILE DOMAIN-CONTAINING PROTEIN"/>
    <property type="match status" value="1"/>
</dbReference>